<feature type="region of interest" description="Disordered" evidence="3">
    <location>
        <begin position="1"/>
        <end position="46"/>
    </location>
</feature>
<dbReference type="InterPro" id="IPR001732">
    <property type="entry name" value="UDP-Glc/GDP-Man_DH_N"/>
</dbReference>
<comment type="similarity">
    <text evidence="1 2">Belongs to the UDP-glucose/GDP-mannose dehydrogenase family.</text>
</comment>
<dbReference type="GO" id="GO:0051287">
    <property type="term" value="F:NAD binding"/>
    <property type="evidence" value="ECO:0007669"/>
    <property type="project" value="InterPro"/>
</dbReference>
<dbReference type="GO" id="GO:0000271">
    <property type="term" value="P:polysaccharide biosynthetic process"/>
    <property type="evidence" value="ECO:0007669"/>
    <property type="project" value="InterPro"/>
</dbReference>
<gene>
    <name evidence="6" type="ORF">B0T16DRAFT_407849</name>
</gene>
<dbReference type="GO" id="GO:0016616">
    <property type="term" value="F:oxidoreductase activity, acting on the CH-OH group of donors, NAD or NADP as acceptor"/>
    <property type="evidence" value="ECO:0007669"/>
    <property type="project" value="InterPro"/>
</dbReference>
<dbReference type="PANTHER" id="PTHR43491">
    <property type="entry name" value="UDP-N-ACETYL-D-MANNOSAMINE DEHYDROGENASE"/>
    <property type="match status" value="1"/>
</dbReference>
<dbReference type="InterPro" id="IPR036220">
    <property type="entry name" value="UDP-Glc/GDP-Man_DH_C_sf"/>
</dbReference>
<dbReference type="NCBIfam" id="TIGR03026">
    <property type="entry name" value="NDP-sugDHase"/>
    <property type="match status" value="1"/>
</dbReference>
<sequence>MASSLSSSTLSLSKQVGTAEDWSGPGTPNTGGTNPSSVDGDDATSASSVDLEVDAVEGHRPLVAVIGVGYVGEHLVDVFSTHYPVVGFDVSEKRVAFLKQRHLESGNPQAKVTFTYSETDIKDASYFLVSVPTLLQANGEVNLAHLRSAIETVSRNARPGSTVVIESSVAIGMTRTLLGPLALAQGLFVGMSPERVDPGRVSPPAKSIPKVVSGLDDLVPGSLDRVARLYSKVFEQVVKVSKPEVAEMTKLYENCQRMMAIAYANEMADACIPHGIDPFEVAAAAATKPFGYLPVNPSIGIGGHCIPVNPFYLFSNCEFPLLRMATEKMAQRPVDIADRLLQSLAEEKRVLFAPPFNLRPRVLVAGMGFKAGQSHIVNSPAVKLASALAASGRVDVMFVDPLVEQGAVPDVPRLDEKYWTQPVLDSFDSVVVAQRQTGLDFDVLDELRTAKVENWCKTVLVG</sequence>
<evidence type="ECO:0000313" key="6">
    <source>
        <dbReference type="EMBL" id="KAK0648194.1"/>
    </source>
</evidence>
<dbReference type="SUPFAM" id="SSF48179">
    <property type="entry name" value="6-phosphogluconate dehydrogenase C-terminal domain-like"/>
    <property type="match status" value="1"/>
</dbReference>
<comment type="caution">
    <text evidence="6">The sequence shown here is derived from an EMBL/GenBank/DDBJ whole genome shotgun (WGS) entry which is preliminary data.</text>
</comment>
<feature type="compositionally biased region" description="Low complexity" evidence="3">
    <location>
        <begin position="1"/>
        <end position="13"/>
    </location>
</feature>
<dbReference type="InterPro" id="IPR014026">
    <property type="entry name" value="UDP-Glc/GDP-Man_DH_dimer"/>
</dbReference>
<evidence type="ECO:0000256" key="1">
    <source>
        <dbReference type="ARBA" id="ARBA00006601"/>
    </source>
</evidence>
<dbReference type="InterPro" id="IPR028359">
    <property type="entry name" value="UDP_ManNAc/GlcNAc_DH"/>
</dbReference>
<feature type="domain" description="UDP-glucose/GDP-mannose dehydrogenase N-terminal" evidence="5">
    <location>
        <begin position="63"/>
        <end position="217"/>
    </location>
</feature>
<dbReference type="InterPro" id="IPR017476">
    <property type="entry name" value="UDP-Glc/GDP-Man"/>
</dbReference>
<dbReference type="PIRSF" id="PIRSF500136">
    <property type="entry name" value="UDP_ManNAc_DH"/>
    <property type="match status" value="1"/>
</dbReference>
<feature type="compositionally biased region" description="Low complexity" evidence="3">
    <location>
        <begin position="23"/>
        <end position="37"/>
    </location>
</feature>
<dbReference type="Proteomes" id="UP001174936">
    <property type="component" value="Unassembled WGS sequence"/>
</dbReference>
<dbReference type="Pfam" id="PF00984">
    <property type="entry name" value="UDPG_MGDP_dh"/>
    <property type="match status" value="1"/>
</dbReference>
<protein>
    <submittedName>
        <fullName evidence="6">Polysaccharide biosynthesis protein vipA/tviB</fullName>
    </submittedName>
</protein>
<proteinExistence type="inferred from homology"/>
<name>A0AA39Y8V7_9PEZI</name>
<dbReference type="Pfam" id="PF03721">
    <property type="entry name" value="UDPG_MGDP_dh_N"/>
    <property type="match status" value="1"/>
</dbReference>
<evidence type="ECO:0000256" key="2">
    <source>
        <dbReference type="PIRNR" id="PIRNR000124"/>
    </source>
</evidence>
<dbReference type="InterPro" id="IPR036291">
    <property type="entry name" value="NAD(P)-bd_dom_sf"/>
</dbReference>
<evidence type="ECO:0000259" key="4">
    <source>
        <dbReference type="Pfam" id="PF00984"/>
    </source>
</evidence>
<dbReference type="PIRSF" id="PIRSF000124">
    <property type="entry name" value="UDPglc_GDPman_dh"/>
    <property type="match status" value="1"/>
</dbReference>
<keyword evidence="7" id="KW-1185">Reference proteome</keyword>
<dbReference type="Gene3D" id="3.40.50.720">
    <property type="entry name" value="NAD(P)-binding Rossmann-like Domain"/>
    <property type="match status" value="2"/>
</dbReference>
<dbReference type="AlphaFoldDB" id="A0AA39Y8V7"/>
<dbReference type="SUPFAM" id="SSF51735">
    <property type="entry name" value="NAD(P)-binding Rossmann-fold domains"/>
    <property type="match status" value="1"/>
</dbReference>
<evidence type="ECO:0000313" key="7">
    <source>
        <dbReference type="Proteomes" id="UP001174936"/>
    </source>
</evidence>
<feature type="domain" description="UDP-glucose/GDP-mannose dehydrogenase dimerisation" evidence="4">
    <location>
        <begin position="245"/>
        <end position="318"/>
    </location>
</feature>
<dbReference type="EMBL" id="JAULSV010000003">
    <property type="protein sequence ID" value="KAK0648194.1"/>
    <property type="molecule type" value="Genomic_DNA"/>
</dbReference>
<reference evidence="6" key="1">
    <citation type="submission" date="2023-06" db="EMBL/GenBank/DDBJ databases">
        <title>Genome-scale phylogeny and comparative genomics of the fungal order Sordariales.</title>
        <authorList>
            <consortium name="Lawrence Berkeley National Laboratory"/>
            <person name="Hensen N."/>
            <person name="Bonometti L."/>
            <person name="Westerberg I."/>
            <person name="Brannstrom I.O."/>
            <person name="Guillou S."/>
            <person name="Cros-Aarteil S."/>
            <person name="Calhoun S."/>
            <person name="Haridas S."/>
            <person name="Kuo A."/>
            <person name="Mondo S."/>
            <person name="Pangilinan J."/>
            <person name="Riley R."/>
            <person name="Labutti K."/>
            <person name="Andreopoulos B."/>
            <person name="Lipzen A."/>
            <person name="Chen C."/>
            <person name="Yanf M."/>
            <person name="Daum C."/>
            <person name="Ng V."/>
            <person name="Clum A."/>
            <person name="Steindorff A."/>
            <person name="Ohm R."/>
            <person name="Martin F."/>
            <person name="Silar P."/>
            <person name="Natvig D."/>
            <person name="Lalanne C."/>
            <person name="Gautier V."/>
            <person name="Ament-Velasquez S.L."/>
            <person name="Kruys A."/>
            <person name="Hutchinson M.I."/>
            <person name="Powell A.J."/>
            <person name="Barry K."/>
            <person name="Miller A.N."/>
            <person name="Grigoriev I.V."/>
            <person name="Debuchy R."/>
            <person name="Gladieux P."/>
            <person name="Thoren M.H."/>
            <person name="Johannesson H."/>
        </authorList>
    </citation>
    <scope>NUCLEOTIDE SEQUENCE</scope>
    <source>
        <strain evidence="6">SMH2532-1</strain>
    </source>
</reference>
<dbReference type="SUPFAM" id="SSF52413">
    <property type="entry name" value="UDP-glucose/GDP-mannose dehydrogenase C-terminal domain"/>
    <property type="match status" value="1"/>
</dbReference>
<accession>A0AA39Y8V7</accession>
<dbReference type="GO" id="GO:0016628">
    <property type="term" value="F:oxidoreductase activity, acting on the CH-CH group of donors, NAD or NADP as acceptor"/>
    <property type="evidence" value="ECO:0007669"/>
    <property type="project" value="InterPro"/>
</dbReference>
<evidence type="ECO:0000256" key="3">
    <source>
        <dbReference type="SAM" id="MobiDB-lite"/>
    </source>
</evidence>
<dbReference type="InterPro" id="IPR008927">
    <property type="entry name" value="6-PGluconate_DH-like_C_sf"/>
</dbReference>
<organism evidence="6 7">
    <name type="scientific">Cercophora newfieldiana</name>
    <dbReference type="NCBI Taxonomy" id="92897"/>
    <lineage>
        <taxon>Eukaryota</taxon>
        <taxon>Fungi</taxon>
        <taxon>Dikarya</taxon>
        <taxon>Ascomycota</taxon>
        <taxon>Pezizomycotina</taxon>
        <taxon>Sordariomycetes</taxon>
        <taxon>Sordariomycetidae</taxon>
        <taxon>Sordariales</taxon>
        <taxon>Lasiosphaeriaceae</taxon>
        <taxon>Cercophora</taxon>
    </lineage>
</organism>
<dbReference type="PANTHER" id="PTHR43491:SF2">
    <property type="entry name" value="UDP-N-ACETYL-D-MANNOSAMINE DEHYDROGENASE"/>
    <property type="match status" value="1"/>
</dbReference>
<evidence type="ECO:0000259" key="5">
    <source>
        <dbReference type="Pfam" id="PF03721"/>
    </source>
</evidence>